<dbReference type="Pfam" id="PF04309">
    <property type="entry name" value="G3P_antiterm"/>
    <property type="match status" value="1"/>
</dbReference>
<dbReference type="OrthoDB" id="8724213at2"/>
<proteinExistence type="predicted"/>
<accession>A0A1W2LTT7</accession>
<dbReference type="Proteomes" id="UP000076660">
    <property type="component" value="Unassembled WGS sequence"/>
</dbReference>
<dbReference type="GO" id="GO:0006071">
    <property type="term" value="P:glycerol metabolic process"/>
    <property type="evidence" value="ECO:0007669"/>
    <property type="project" value="InterPro"/>
</dbReference>
<dbReference type="PANTHER" id="PTHR35787:SF1">
    <property type="entry name" value="GLYCEROL UPTAKE OPERON ANTITERMINATOR REGULATORY PROTEIN"/>
    <property type="match status" value="1"/>
</dbReference>
<dbReference type="InterPro" id="IPR013785">
    <property type="entry name" value="Aldolase_TIM"/>
</dbReference>
<evidence type="ECO:0000313" key="2">
    <source>
        <dbReference type="Proteomes" id="UP000076660"/>
    </source>
</evidence>
<dbReference type="PANTHER" id="PTHR35787">
    <property type="entry name" value="GLYCEROL UPTAKE OPERON ANTITERMINATOR REGULATORY PROTEIN"/>
    <property type="match status" value="1"/>
</dbReference>
<dbReference type="RefSeq" id="WP_016334334.1">
    <property type="nucleotide sequence ID" value="NZ_LQMT02000019.1"/>
</dbReference>
<dbReference type="AlphaFoldDB" id="A0A1W2LTT7"/>
<dbReference type="SUPFAM" id="SSF110391">
    <property type="entry name" value="GlpP-like"/>
    <property type="match status" value="1"/>
</dbReference>
<reference evidence="1 2" key="1">
    <citation type="submission" date="2016-12" db="EMBL/GenBank/DDBJ databases">
        <title>Amycolatopsis keratiniphila subsp. keratiniphila genome sequencing and assembly.</title>
        <authorList>
            <person name="Mayilraj S."/>
            <person name="Kaur N."/>
        </authorList>
    </citation>
    <scope>NUCLEOTIDE SEQUENCE [LARGE SCALE GENOMIC DNA]</scope>
    <source>
        <strain evidence="1 2">DSM 44409</strain>
    </source>
</reference>
<sequence>MNERITAAFADVPVCASVVGTAKVADFANAASRVGILAAVPVGQLAKIVPVLTGLEKILFVNIDSCPGLATDRGGVDFLHEIGATGVVSTRVAPIERARAVSMLTMHKVFVTDRSNLNRSLEAVKRSRPDLVELMPAPIIPWMSAQAREVMSPFVAAGFVTDRAGVAHSLAMGALAAASSDSGLWSLTRSQLSAGEK</sequence>
<dbReference type="Gene3D" id="3.20.20.70">
    <property type="entry name" value="Aldolase class I"/>
    <property type="match status" value="1"/>
</dbReference>
<name>A0A1W2LTT7_9PSEU</name>
<dbReference type="EMBL" id="LQMT02000019">
    <property type="protein sequence ID" value="ONF68777.1"/>
    <property type="molecule type" value="Genomic_DNA"/>
</dbReference>
<comment type="caution">
    <text evidence="1">The sequence shown here is derived from an EMBL/GenBank/DDBJ whole genome shotgun (WGS) entry which is preliminary data.</text>
</comment>
<organism evidence="1 2">
    <name type="scientific">Amycolatopsis keratiniphila subsp. keratiniphila</name>
    <dbReference type="NCBI Taxonomy" id="227715"/>
    <lineage>
        <taxon>Bacteria</taxon>
        <taxon>Bacillati</taxon>
        <taxon>Actinomycetota</taxon>
        <taxon>Actinomycetes</taxon>
        <taxon>Pseudonocardiales</taxon>
        <taxon>Pseudonocardiaceae</taxon>
        <taxon>Amycolatopsis</taxon>
        <taxon>Amycolatopsis japonica group</taxon>
    </lineage>
</organism>
<gene>
    <name evidence="1" type="ORF">AVR91_0219185</name>
</gene>
<dbReference type="GO" id="GO:0006355">
    <property type="term" value="P:regulation of DNA-templated transcription"/>
    <property type="evidence" value="ECO:0007669"/>
    <property type="project" value="InterPro"/>
</dbReference>
<dbReference type="PIRSF" id="PIRSF016897">
    <property type="entry name" value="GlpP"/>
    <property type="match status" value="1"/>
</dbReference>
<dbReference type="InterPro" id="IPR006699">
    <property type="entry name" value="GlpP"/>
</dbReference>
<evidence type="ECO:0000313" key="1">
    <source>
        <dbReference type="EMBL" id="ONF68777.1"/>
    </source>
</evidence>
<protein>
    <submittedName>
        <fullName evidence="1">Glycerol-3-phosphate responsive antiterminator GlpP</fullName>
    </submittedName>
</protein>